<organism evidence="1 2">
    <name type="scientific">Streptomyces achmelvichensis</name>
    <dbReference type="NCBI Taxonomy" id="3134111"/>
    <lineage>
        <taxon>Bacteria</taxon>
        <taxon>Bacillati</taxon>
        <taxon>Actinomycetota</taxon>
        <taxon>Actinomycetes</taxon>
        <taxon>Kitasatosporales</taxon>
        <taxon>Streptomycetaceae</taxon>
        <taxon>Streptomyces</taxon>
    </lineage>
</organism>
<gene>
    <name evidence="1" type="ORF">WKI67_07960</name>
</gene>
<accession>A0ACC6PPN8</accession>
<sequence length="84" mass="7905">MVRSAGSADAELVAGAFTGSFAAPGAGAGGSDAAAAAGAVVVAVRSASEVSAAPVEQPAITTTSAPARAAGTARDRCMNFPGIR</sequence>
<reference evidence="1" key="1">
    <citation type="submission" date="2024-03" db="EMBL/GenBank/DDBJ databases">
        <title>Novel Streptomyces species of biotechnological and ecological value are a feature of Machair soil.</title>
        <authorList>
            <person name="Prole J.R."/>
            <person name="Goodfellow M."/>
            <person name="Allenby N."/>
            <person name="Ward A.C."/>
        </authorList>
    </citation>
    <scope>NUCLEOTIDE SEQUENCE</scope>
    <source>
        <strain evidence="1">MS2.AVA.5</strain>
    </source>
</reference>
<keyword evidence="2" id="KW-1185">Reference proteome</keyword>
<name>A0ACC6PPN8_9ACTN</name>
<dbReference type="EMBL" id="JBBKAJ010000022">
    <property type="protein sequence ID" value="MEJ8633328.1"/>
    <property type="molecule type" value="Genomic_DNA"/>
</dbReference>
<evidence type="ECO:0000313" key="1">
    <source>
        <dbReference type="EMBL" id="MEJ8633328.1"/>
    </source>
</evidence>
<protein>
    <submittedName>
        <fullName evidence="1">Uncharacterized protein</fullName>
    </submittedName>
</protein>
<dbReference type="Proteomes" id="UP001377168">
    <property type="component" value="Unassembled WGS sequence"/>
</dbReference>
<comment type="caution">
    <text evidence="1">The sequence shown here is derived from an EMBL/GenBank/DDBJ whole genome shotgun (WGS) entry which is preliminary data.</text>
</comment>
<evidence type="ECO:0000313" key="2">
    <source>
        <dbReference type="Proteomes" id="UP001377168"/>
    </source>
</evidence>
<proteinExistence type="predicted"/>